<dbReference type="PANTHER" id="PTHR16469">
    <property type="entry name" value="UBIQUITIN-ASSOCIATED AND SH3 DOMAIN-CONTAINING BA-RELATED"/>
    <property type="match status" value="1"/>
</dbReference>
<dbReference type="eggNOG" id="KOG1695">
    <property type="taxonomic scope" value="Eukaryota"/>
</dbReference>
<dbReference type="InterPro" id="IPR010987">
    <property type="entry name" value="Glutathione-S-Trfase_C-like"/>
</dbReference>
<dbReference type="InterPro" id="IPR029033">
    <property type="entry name" value="His_PPase_superfam"/>
</dbReference>
<dbReference type="InterPro" id="IPR036249">
    <property type="entry name" value="Thioredoxin-like_sf"/>
</dbReference>
<dbReference type="HOGENOM" id="CLU_434931_0_0_1"/>
<accession>E3LPR4</accession>
<dbReference type="SUPFAM" id="SSF52833">
    <property type="entry name" value="Thioredoxin-like"/>
    <property type="match status" value="1"/>
</dbReference>
<dbReference type="SUPFAM" id="SSF53254">
    <property type="entry name" value="Phosphoglycerate mutase-like"/>
    <property type="match status" value="1"/>
</dbReference>
<dbReference type="PROSITE" id="PS50405">
    <property type="entry name" value="GST_CTER"/>
    <property type="match status" value="1"/>
</dbReference>
<dbReference type="InParanoid" id="E3LPR4"/>
<dbReference type="Proteomes" id="UP000008281">
    <property type="component" value="Unassembled WGS sequence"/>
</dbReference>
<proteinExistence type="predicted"/>
<dbReference type="InterPro" id="IPR036282">
    <property type="entry name" value="Glutathione-S-Trfase_C_sf"/>
</dbReference>
<dbReference type="InterPro" id="IPR051710">
    <property type="entry name" value="Phosphatase_SH3-domain"/>
</dbReference>
<feature type="domain" description="GST C-terminal" evidence="2">
    <location>
        <begin position="137"/>
        <end position="267"/>
    </location>
</feature>
<dbReference type="InterPro" id="IPR013078">
    <property type="entry name" value="His_Pase_superF_clade-1"/>
</dbReference>
<keyword evidence="4" id="KW-1185">Reference proteome</keyword>
<dbReference type="EMBL" id="DS268412">
    <property type="protein sequence ID" value="EFP05293.1"/>
    <property type="molecule type" value="Genomic_DNA"/>
</dbReference>
<name>E3LPR4_CAERE</name>
<evidence type="ECO:0000313" key="4">
    <source>
        <dbReference type="Proteomes" id="UP000008281"/>
    </source>
</evidence>
<evidence type="ECO:0000313" key="3">
    <source>
        <dbReference type="EMBL" id="EFP05293.1"/>
    </source>
</evidence>
<dbReference type="CDD" id="cd03192">
    <property type="entry name" value="GST_C_Sigma_like"/>
    <property type="match status" value="1"/>
</dbReference>
<organism evidence="4">
    <name type="scientific">Caenorhabditis remanei</name>
    <name type="common">Caenorhabditis vulgaris</name>
    <dbReference type="NCBI Taxonomy" id="31234"/>
    <lineage>
        <taxon>Eukaryota</taxon>
        <taxon>Metazoa</taxon>
        <taxon>Ecdysozoa</taxon>
        <taxon>Nematoda</taxon>
        <taxon>Chromadorea</taxon>
        <taxon>Rhabditida</taxon>
        <taxon>Rhabditina</taxon>
        <taxon>Rhabditomorpha</taxon>
        <taxon>Rhabditoidea</taxon>
        <taxon>Rhabditidae</taxon>
        <taxon>Peloderinae</taxon>
        <taxon>Caenorhabditis</taxon>
    </lineage>
</organism>
<dbReference type="InterPro" id="IPR004046">
    <property type="entry name" value="GST_C"/>
</dbReference>
<reference evidence="3" key="1">
    <citation type="submission" date="2007-07" db="EMBL/GenBank/DDBJ databases">
        <title>PCAP assembly of the Caenorhabditis remanei genome.</title>
        <authorList>
            <consortium name="The Caenorhabditis remanei Sequencing Consortium"/>
            <person name="Wilson R.K."/>
        </authorList>
    </citation>
    <scope>NUCLEOTIDE SEQUENCE [LARGE SCALE GENOMIC DNA]</scope>
    <source>
        <strain evidence="3">PB4641</strain>
    </source>
</reference>
<dbReference type="Gene3D" id="3.40.50.1240">
    <property type="entry name" value="Phosphoglycerate mutase-like"/>
    <property type="match status" value="1"/>
</dbReference>
<dbReference type="FunFam" id="3.40.30.10:FF:000310">
    <property type="entry name" value="Predicted protein"/>
    <property type="match status" value="1"/>
</dbReference>
<evidence type="ECO:0008006" key="5">
    <source>
        <dbReference type="Google" id="ProtNLM"/>
    </source>
</evidence>
<dbReference type="STRING" id="31234.E3LPR4"/>
<protein>
    <recommendedName>
        <fullName evidence="5">GST N-terminal domain-containing protein</fullName>
    </recommendedName>
</protein>
<dbReference type="Pfam" id="PF14497">
    <property type="entry name" value="GST_C_3"/>
    <property type="match status" value="1"/>
</dbReference>
<dbReference type="Gene3D" id="1.20.1050.10">
    <property type="match status" value="1"/>
</dbReference>
<sequence length="632" mass="72380">MTPRVNLQYSISYALSPKFVKSSCSGRHLSVSVSQTTQKNFPSPIQSKKKMDTMHGFLVPTYTLHDFDDGEECKVVRMIFQMSGVPYEFKHVHRDDYILEDYPFYALPALDMNERKYGSVLSICRHLAWRYNLSGKTAYEDAQVDDIAEKVFEVRMKIKNWIDHIEHAADHACDEDCTEGTGARLLTDTLFPCLERVLKAAPSSWLVGHTMTWVDLLVACLVNPIIYHRPKLLQDFPLLYLHNEKVAHHDDLNFSKKMGPISIPNLFELFYFIANFCGQFHDYEKKMSLSKERKSLDLDEENESSSTNYLRSQWTVCVKSVKMLKKVTVIMRSAERVDRVFGSAWLQSEKYMTKVRNYLFSLYSYQNPFRSMRMIRMSQKEPLFIPTSTISTHQSLIWVLFILNTCPIFSRISGKYTSQLIGRALRNRGIEPTVIFCSPTLRTLQTAAAIAKSTGARILVEPGLLEPIEWYRKAGAKQLPDFLDDVFDFPQVDKTYKPIFTMHEFSSMFEAKSQDQCIQRIMLVVKNICVIQRDTPALIVGHAVTMDVASRIGQHGDTLSVEQMEDLTSYEDSTYPSDPSEQAAKLEMGVRYPPSSVMGLVRSNDSPPHVLKTVPDLIPPLSMGPFTNRILH</sequence>
<feature type="domain" description="GST N-terminal" evidence="1">
    <location>
        <begin position="60"/>
        <end position="135"/>
    </location>
</feature>
<evidence type="ECO:0000259" key="1">
    <source>
        <dbReference type="PROSITE" id="PS50404"/>
    </source>
</evidence>
<dbReference type="GO" id="GO:0016791">
    <property type="term" value="F:phosphatase activity"/>
    <property type="evidence" value="ECO:0007669"/>
    <property type="project" value="UniProtKB-ARBA"/>
</dbReference>
<gene>
    <name evidence="3" type="ORF">CRE_27006</name>
</gene>
<dbReference type="Gene3D" id="3.40.30.10">
    <property type="entry name" value="Glutaredoxin"/>
    <property type="match status" value="1"/>
</dbReference>
<dbReference type="FunFam" id="1.20.1050.10:FF:000077">
    <property type="entry name" value="Protein CBG23268"/>
    <property type="match status" value="1"/>
</dbReference>
<dbReference type="eggNOG" id="KOG3734">
    <property type="taxonomic scope" value="Eukaryota"/>
</dbReference>
<dbReference type="PROSITE" id="PS50404">
    <property type="entry name" value="GST_NTER"/>
    <property type="match status" value="1"/>
</dbReference>
<dbReference type="Pfam" id="PF00300">
    <property type="entry name" value="His_Phos_1"/>
    <property type="match status" value="1"/>
</dbReference>
<dbReference type="OMA" id="KKMDTMH"/>
<dbReference type="InterPro" id="IPR004045">
    <property type="entry name" value="Glutathione_S-Trfase_N"/>
</dbReference>
<dbReference type="AlphaFoldDB" id="E3LPR4"/>
<dbReference type="PANTHER" id="PTHR16469:SF26">
    <property type="entry name" value="PHOSPHOGLYCERATE MUTASE FAMILY PROTEIN"/>
    <property type="match status" value="1"/>
</dbReference>
<evidence type="ECO:0000259" key="2">
    <source>
        <dbReference type="PROSITE" id="PS50405"/>
    </source>
</evidence>
<dbReference type="SUPFAM" id="SSF47616">
    <property type="entry name" value="GST C-terminal domain-like"/>
    <property type="match status" value="1"/>
</dbReference>
<dbReference type="Pfam" id="PF13417">
    <property type="entry name" value="GST_N_3"/>
    <property type="match status" value="1"/>
</dbReference>
<dbReference type="OrthoDB" id="414243at2759"/>
<dbReference type="CDD" id="cd07067">
    <property type="entry name" value="HP_PGM_like"/>
    <property type="match status" value="1"/>
</dbReference>